<dbReference type="Proteomes" id="UP001057753">
    <property type="component" value="Unassembled WGS sequence"/>
</dbReference>
<protein>
    <submittedName>
        <fullName evidence="2">GNAT family N-acetyltransferase</fullName>
    </submittedName>
</protein>
<dbReference type="OrthoDB" id="9795206at2"/>
<dbReference type="Pfam" id="PF13302">
    <property type="entry name" value="Acetyltransf_3"/>
    <property type="match status" value="1"/>
</dbReference>
<comment type="caution">
    <text evidence="2">The sequence shown here is derived from an EMBL/GenBank/DDBJ whole genome shotgun (WGS) entry which is preliminary data.</text>
</comment>
<dbReference type="PROSITE" id="PS51186">
    <property type="entry name" value="GNAT"/>
    <property type="match status" value="1"/>
</dbReference>
<dbReference type="InterPro" id="IPR016181">
    <property type="entry name" value="Acyl_CoA_acyltransferase"/>
</dbReference>
<proteinExistence type="predicted"/>
<dbReference type="CDD" id="cd04301">
    <property type="entry name" value="NAT_SF"/>
    <property type="match status" value="1"/>
</dbReference>
<dbReference type="Gene3D" id="3.40.630.30">
    <property type="match status" value="1"/>
</dbReference>
<dbReference type="PANTHER" id="PTHR43415">
    <property type="entry name" value="SPERMIDINE N(1)-ACETYLTRANSFERASE"/>
    <property type="match status" value="1"/>
</dbReference>
<gene>
    <name evidence="2" type="ORF">HXA33_13460</name>
</gene>
<dbReference type="EMBL" id="JABXYM010000001">
    <property type="protein sequence ID" value="MCR6097553.1"/>
    <property type="molecule type" value="Genomic_DNA"/>
</dbReference>
<dbReference type="PANTHER" id="PTHR43415:SF3">
    <property type="entry name" value="GNAT-FAMILY ACETYLTRANSFERASE"/>
    <property type="match status" value="1"/>
</dbReference>
<dbReference type="GO" id="GO:0016747">
    <property type="term" value="F:acyltransferase activity, transferring groups other than amino-acyl groups"/>
    <property type="evidence" value="ECO:0007669"/>
    <property type="project" value="InterPro"/>
</dbReference>
<reference evidence="2" key="1">
    <citation type="submission" date="2020-06" db="EMBL/GenBank/DDBJ databases">
        <title>Insight into the genomes of haloalkaliphilic bacilli from Kenyan soda lakes.</title>
        <authorList>
            <person name="Mwirichia R."/>
            <person name="Villamizar G.C."/>
            <person name="Poehlein A."/>
            <person name="Mugweru J."/>
            <person name="Kipnyargis A."/>
            <person name="Kiplimo D."/>
            <person name="Orwa P."/>
            <person name="Daniel R."/>
        </authorList>
    </citation>
    <scope>NUCLEOTIDE SEQUENCE</scope>
    <source>
        <strain evidence="2">B1096_S55</strain>
    </source>
</reference>
<keyword evidence="3" id="KW-1185">Reference proteome</keyword>
<organism evidence="2 3">
    <name type="scientific">Salipaludibacillus agaradhaerens</name>
    <name type="common">Bacillus agaradhaerens</name>
    <dbReference type="NCBI Taxonomy" id="76935"/>
    <lineage>
        <taxon>Bacteria</taxon>
        <taxon>Bacillati</taxon>
        <taxon>Bacillota</taxon>
        <taxon>Bacilli</taxon>
        <taxon>Bacillales</taxon>
        <taxon>Bacillaceae</taxon>
    </lineage>
</organism>
<evidence type="ECO:0000313" key="3">
    <source>
        <dbReference type="Proteomes" id="UP001057753"/>
    </source>
</evidence>
<dbReference type="InterPro" id="IPR000182">
    <property type="entry name" value="GNAT_dom"/>
</dbReference>
<evidence type="ECO:0000313" key="2">
    <source>
        <dbReference type="EMBL" id="MCR6097553.1"/>
    </source>
</evidence>
<name>A0A9Q4B353_SALAG</name>
<dbReference type="AlphaFoldDB" id="A0A9Q4B353"/>
<evidence type="ECO:0000259" key="1">
    <source>
        <dbReference type="PROSITE" id="PS51186"/>
    </source>
</evidence>
<dbReference type="SUPFAM" id="SSF55729">
    <property type="entry name" value="Acyl-CoA N-acyltransferases (Nat)"/>
    <property type="match status" value="1"/>
</dbReference>
<accession>A0A9Q4B353</accession>
<sequence>MVKEDSEVYHTWRNNEQVMMSTSLVMDHYSIEETRDFVTEVILNSSSSKSYIIEEKADGKPIGVTSLIHMDYKNRHAECVIDIGDTSYWGQGYATEALKLLLSYAFSELNMHRISLRVFSFNDKAIKLYNKLGFRHEGTSRESLFRQSRWFDIIHMGMLQEEYKATDWGSKNLVF</sequence>
<feature type="domain" description="N-acetyltransferase" evidence="1">
    <location>
        <begin position="9"/>
        <end position="166"/>
    </location>
</feature>